<dbReference type="Proteomes" id="UP000691718">
    <property type="component" value="Unassembled WGS sequence"/>
</dbReference>
<feature type="region of interest" description="Disordered" evidence="2">
    <location>
        <begin position="1"/>
        <end position="43"/>
    </location>
</feature>
<evidence type="ECO:0000313" key="4">
    <source>
        <dbReference type="EMBL" id="CAG4985273.1"/>
    </source>
</evidence>
<feature type="region of interest" description="Disordered" evidence="2">
    <location>
        <begin position="371"/>
        <end position="395"/>
    </location>
</feature>
<feature type="compositionally biased region" description="Basic and acidic residues" evidence="2">
    <location>
        <begin position="23"/>
        <end position="34"/>
    </location>
</feature>
<dbReference type="AlphaFoldDB" id="A0A8S3WWM8"/>
<evidence type="ECO:0000259" key="3">
    <source>
        <dbReference type="Pfam" id="PF13843"/>
    </source>
</evidence>
<proteinExistence type="predicted"/>
<dbReference type="EMBL" id="CAJQZP010000783">
    <property type="protein sequence ID" value="CAG4985273.1"/>
    <property type="molecule type" value="Genomic_DNA"/>
</dbReference>
<name>A0A8S3WWM8_PARAO</name>
<dbReference type="InterPro" id="IPR029526">
    <property type="entry name" value="PGBD"/>
</dbReference>
<dbReference type="Pfam" id="PF13843">
    <property type="entry name" value="DDE_Tnp_1_7"/>
    <property type="match status" value="1"/>
</dbReference>
<organism evidence="4 5">
    <name type="scientific">Parnassius apollo</name>
    <name type="common">Apollo butterfly</name>
    <name type="synonym">Papilio apollo</name>
    <dbReference type="NCBI Taxonomy" id="110799"/>
    <lineage>
        <taxon>Eukaryota</taxon>
        <taxon>Metazoa</taxon>
        <taxon>Ecdysozoa</taxon>
        <taxon>Arthropoda</taxon>
        <taxon>Hexapoda</taxon>
        <taxon>Insecta</taxon>
        <taxon>Pterygota</taxon>
        <taxon>Neoptera</taxon>
        <taxon>Endopterygota</taxon>
        <taxon>Lepidoptera</taxon>
        <taxon>Glossata</taxon>
        <taxon>Ditrysia</taxon>
        <taxon>Papilionoidea</taxon>
        <taxon>Papilionidae</taxon>
        <taxon>Parnassiinae</taxon>
        <taxon>Parnassini</taxon>
        <taxon>Parnassius</taxon>
        <taxon>Parnassius</taxon>
    </lineage>
</organism>
<sequence>MAFRNDEELERYLNNMVEDDDSKTEPLEAEKVSENEDNLSVHSEQDDIISCSDEDDVPLSQLRGSILKGKETEAKTAADYVTKLAESIKGSGRNITFDNWFTSVPLADQLLKEYRLTCIGTLRKNIREIPPAFLPNKSKSALSSQFAFDREKTLVSFTPKLIASVKTIQADLSDLKDMKCEMMDVKNSLNHVHTSVEGLTNKLTEIDREIQSLQKTKDDVVRVEHRLEKLEADVRENQQRSRLNNIEIKGVPVASSENLFTIFSNIGSKIGYEVPKEQINCVARVPQRNNKNTKNIIVSLHTRYLRDNFIAAAKKCKTLTAADLGLRSDSRIFINDHLTFENKQLLNKTKALASEKFFSYTWRQKLKPATGSIINGGGSGGNPRRIKNTTEEIKQ</sequence>
<accession>A0A8S3WWM8</accession>
<feature type="coiled-coil region" evidence="1">
    <location>
        <begin position="196"/>
        <end position="240"/>
    </location>
</feature>
<keyword evidence="1" id="KW-0175">Coiled coil</keyword>
<gene>
    <name evidence="4" type="ORF">PAPOLLO_LOCUS11003</name>
</gene>
<feature type="domain" description="PiggyBac transposable element-derived protein" evidence="3">
    <location>
        <begin position="73"/>
        <end position="238"/>
    </location>
</feature>
<comment type="caution">
    <text evidence="4">The sequence shown here is derived from an EMBL/GenBank/DDBJ whole genome shotgun (WGS) entry which is preliminary data.</text>
</comment>
<evidence type="ECO:0000256" key="2">
    <source>
        <dbReference type="SAM" id="MobiDB-lite"/>
    </source>
</evidence>
<protein>
    <submittedName>
        <fullName evidence="4">(apollo) hypothetical protein</fullName>
    </submittedName>
</protein>
<reference evidence="4" key="1">
    <citation type="submission" date="2021-04" db="EMBL/GenBank/DDBJ databases">
        <authorList>
            <person name="Tunstrom K."/>
        </authorList>
    </citation>
    <scope>NUCLEOTIDE SEQUENCE</scope>
</reference>
<evidence type="ECO:0000256" key="1">
    <source>
        <dbReference type="SAM" id="Coils"/>
    </source>
</evidence>
<keyword evidence="5" id="KW-1185">Reference proteome</keyword>
<evidence type="ECO:0000313" key="5">
    <source>
        <dbReference type="Proteomes" id="UP000691718"/>
    </source>
</evidence>
<dbReference type="OrthoDB" id="6913181at2759"/>